<dbReference type="AlphaFoldDB" id="A0A1G6Q9B9"/>
<evidence type="ECO:0000313" key="7">
    <source>
        <dbReference type="EMBL" id="SDC91458.1"/>
    </source>
</evidence>
<name>A0A1G6Q9B9_9BACT</name>
<evidence type="ECO:0000313" key="6">
    <source>
        <dbReference type="EMBL" id="SDC88257.1"/>
    </source>
</evidence>
<dbReference type="InterPro" id="IPR001207">
    <property type="entry name" value="Transposase_mutator"/>
</dbReference>
<gene>
    <name evidence="6" type="ORF">SAMN04488588_1993</name>
    <name evidence="7" type="ORF">SAMN04488588_2080</name>
</gene>
<organism evidence="6 8">
    <name type="scientific">Geotoga petraea</name>
    <dbReference type="NCBI Taxonomy" id="28234"/>
    <lineage>
        <taxon>Bacteria</taxon>
        <taxon>Thermotogati</taxon>
        <taxon>Thermotogota</taxon>
        <taxon>Thermotogae</taxon>
        <taxon>Petrotogales</taxon>
        <taxon>Petrotogaceae</taxon>
        <taxon>Geotoga</taxon>
    </lineage>
</organism>
<comment type="function">
    <text evidence="1">Required for the transposition of the insertion element.</text>
</comment>
<feature type="non-terminal residue" evidence="6">
    <location>
        <position position="82"/>
    </location>
</feature>
<keyword evidence="8" id="KW-1185">Reference proteome</keyword>
<dbReference type="GO" id="GO:0006313">
    <property type="term" value="P:DNA transposition"/>
    <property type="evidence" value="ECO:0007669"/>
    <property type="project" value="InterPro"/>
</dbReference>
<dbReference type="GO" id="GO:0004803">
    <property type="term" value="F:transposase activity"/>
    <property type="evidence" value="ECO:0007669"/>
    <property type="project" value="InterPro"/>
</dbReference>
<evidence type="ECO:0000256" key="4">
    <source>
        <dbReference type="ARBA" id="ARBA00023125"/>
    </source>
</evidence>
<keyword evidence="4" id="KW-0238">DNA-binding</keyword>
<keyword evidence="3" id="KW-0815">Transposition</keyword>
<dbReference type="Pfam" id="PF00872">
    <property type="entry name" value="Transposase_mut"/>
    <property type="match status" value="1"/>
</dbReference>
<sequence>MKEETRKRREKRAFFKELIKKEGLKTIPDVTRFLKEISGTILEEMLEAELDEELGYEKYDRTEEKDNYRNGYTSKKVKGTLG</sequence>
<evidence type="ECO:0000256" key="1">
    <source>
        <dbReference type="ARBA" id="ARBA00002190"/>
    </source>
</evidence>
<dbReference type="GO" id="GO:0003677">
    <property type="term" value="F:DNA binding"/>
    <property type="evidence" value="ECO:0007669"/>
    <property type="project" value="UniProtKB-KW"/>
</dbReference>
<accession>A0A1G6Q9B9</accession>
<evidence type="ECO:0000256" key="2">
    <source>
        <dbReference type="ARBA" id="ARBA00010961"/>
    </source>
</evidence>
<reference evidence="6 8" key="1">
    <citation type="submission" date="2016-10" db="EMBL/GenBank/DDBJ databases">
        <authorList>
            <person name="de Groot N.N."/>
        </authorList>
    </citation>
    <scope>NUCLEOTIDE SEQUENCE [LARGE SCALE GENOMIC DNA]</scope>
    <source>
        <strain evidence="6 8">WG14</strain>
    </source>
</reference>
<comment type="similarity">
    <text evidence="2">Belongs to the transposase mutator family.</text>
</comment>
<dbReference type="EMBL" id="FMYV01000011">
    <property type="protein sequence ID" value="SDC88257.1"/>
    <property type="molecule type" value="Genomic_DNA"/>
</dbReference>
<evidence type="ECO:0000313" key="8">
    <source>
        <dbReference type="Proteomes" id="UP000199322"/>
    </source>
</evidence>
<dbReference type="Proteomes" id="UP000199322">
    <property type="component" value="Unassembled WGS sequence"/>
</dbReference>
<evidence type="ECO:0000256" key="3">
    <source>
        <dbReference type="ARBA" id="ARBA00022578"/>
    </source>
</evidence>
<protein>
    <submittedName>
        <fullName evidence="6">Transposase, Mutator family</fullName>
    </submittedName>
</protein>
<dbReference type="EMBL" id="FMYV01000012">
    <property type="protein sequence ID" value="SDC91458.1"/>
    <property type="molecule type" value="Genomic_DNA"/>
</dbReference>
<proteinExistence type="inferred from homology"/>
<evidence type="ECO:0000256" key="5">
    <source>
        <dbReference type="ARBA" id="ARBA00023172"/>
    </source>
</evidence>
<keyword evidence="5" id="KW-0233">DNA recombination</keyword>
<dbReference type="RefSeq" id="WP_176759900.1">
    <property type="nucleotide sequence ID" value="NZ_FMYV01000011.1"/>
</dbReference>